<comment type="caution">
    <text evidence="1">The sequence shown here is derived from an EMBL/GenBank/DDBJ whole genome shotgun (WGS) entry which is preliminary data.</text>
</comment>
<gene>
    <name evidence="1" type="ORF">QQX10_06680</name>
</gene>
<organism evidence="1 2">
    <name type="scientific">Demequina lignilytica</name>
    <dbReference type="NCBI Taxonomy" id="3051663"/>
    <lineage>
        <taxon>Bacteria</taxon>
        <taxon>Bacillati</taxon>
        <taxon>Actinomycetota</taxon>
        <taxon>Actinomycetes</taxon>
        <taxon>Micrococcales</taxon>
        <taxon>Demequinaceae</taxon>
        <taxon>Demequina</taxon>
    </lineage>
</organism>
<dbReference type="AlphaFoldDB" id="A0AAW7M9C9"/>
<dbReference type="Proteomes" id="UP001172737">
    <property type="component" value="Unassembled WGS sequence"/>
</dbReference>
<evidence type="ECO:0000313" key="2">
    <source>
        <dbReference type="Proteomes" id="UP001172737"/>
    </source>
</evidence>
<sequence length="121" mass="12587">MTAAEIDAYLAGLDEPHRSTLAALRDLLAELLPDAEQGLSYAAPAFRMGGTPVAGFSAAARHVSYLPHSGTVLTDLAASDPTALEGVGWSKGAVRLPADRPPPRALITTLVEARLAELGRT</sequence>
<dbReference type="RefSeq" id="WP_301119251.1">
    <property type="nucleotide sequence ID" value="NZ_JAUHPX010000003.1"/>
</dbReference>
<dbReference type="EMBL" id="JAUHPX010000003">
    <property type="protein sequence ID" value="MDN4487851.1"/>
    <property type="molecule type" value="Genomic_DNA"/>
</dbReference>
<proteinExistence type="predicted"/>
<protein>
    <submittedName>
        <fullName evidence="1">DUF1801 domain-containing protein</fullName>
    </submittedName>
</protein>
<evidence type="ECO:0000313" key="1">
    <source>
        <dbReference type="EMBL" id="MDN4487851.1"/>
    </source>
</evidence>
<reference evidence="1" key="1">
    <citation type="submission" date="2023-06" db="EMBL/GenBank/DDBJ databases">
        <title>Sysu t00039.</title>
        <authorList>
            <person name="Gao L."/>
            <person name="Fang B.-Z."/>
            <person name="Li W.-J."/>
        </authorList>
    </citation>
    <scope>NUCLEOTIDE SEQUENCE</scope>
    <source>
        <strain evidence="1">SYSU T00039</strain>
    </source>
</reference>
<keyword evidence="2" id="KW-1185">Reference proteome</keyword>
<name>A0AAW7M9C9_9MICO</name>
<accession>A0AAW7M9C9</accession>
<dbReference type="SUPFAM" id="SSF159888">
    <property type="entry name" value="YdhG-like"/>
    <property type="match status" value="1"/>
</dbReference>
<dbReference type="Gene3D" id="3.90.1150.200">
    <property type="match status" value="1"/>
</dbReference>